<organism evidence="1 2">
    <name type="scientific">Halomicronema hongdechloris C2206</name>
    <dbReference type="NCBI Taxonomy" id="1641165"/>
    <lineage>
        <taxon>Bacteria</taxon>
        <taxon>Bacillati</taxon>
        <taxon>Cyanobacteriota</taxon>
        <taxon>Cyanophyceae</taxon>
        <taxon>Nodosilineales</taxon>
        <taxon>Nodosilineaceae</taxon>
        <taxon>Halomicronema</taxon>
    </lineage>
</organism>
<dbReference type="EMBL" id="CP021983">
    <property type="protein sequence ID" value="ASC69861.1"/>
    <property type="molecule type" value="Genomic_DNA"/>
</dbReference>
<dbReference type="STRING" id="1641165.XM38_10665"/>
<gene>
    <name evidence="1" type="ORF">XM38_007910</name>
</gene>
<accession>A0A1Z3HHW0</accession>
<keyword evidence="2" id="KW-1185">Reference proteome</keyword>
<evidence type="ECO:0000313" key="2">
    <source>
        <dbReference type="Proteomes" id="UP000191901"/>
    </source>
</evidence>
<dbReference type="KEGG" id="hhg:XM38_007910"/>
<sequence>MLSEIRQDLDCLEKNDSKYSRYENYLKKHQIEFYYHEICATGTDRLLDAINEFWMNFIESTKYAADIASSILQAGEDSDEEEIYNCGSQLLTCIGLYEEKDFSELINIINEIIERWGFLISDDVCSLLTCLRDFFQNELESDEYLEEDQVKTYDEIKQRNELFDLIQNLPQVQFEQLLFIVKPPSNVIPKSSAAQGIRTYALLEWSESSSECGLQRIDEALKTLSTSLIRK</sequence>
<evidence type="ECO:0000313" key="1">
    <source>
        <dbReference type="EMBL" id="ASC69861.1"/>
    </source>
</evidence>
<dbReference type="Proteomes" id="UP000191901">
    <property type="component" value="Chromosome"/>
</dbReference>
<reference evidence="1 2" key="1">
    <citation type="journal article" date="2016" name="Biochim. Biophys. Acta">
        <title>Characterization of red-shifted phycobilisomes isolated from the chlorophyll f-containing cyanobacterium Halomicronema hongdechloris.</title>
        <authorList>
            <person name="Li Y."/>
            <person name="Lin Y."/>
            <person name="Garvey C.J."/>
            <person name="Birch D."/>
            <person name="Corkery R.W."/>
            <person name="Loughlin P.C."/>
            <person name="Scheer H."/>
            <person name="Willows R.D."/>
            <person name="Chen M."/>
        </authorList>
    </citation>
    <scope>NUCLEOTIDE SEQUENCE [LARGE SCALE GENOMIC DNA]</scope>
    <source>
        <strain evidence="1 2">C2206</strain>
    </source>
</reference>
<dbReference type="AlphaFoldDB" id="A0A1Z3HHW0"/>
<dbReference type="RefSeq" id="WP_080808776.1">
    <property type="nucleotide sequence ID" value="NZ_CP021983.2"/>
</dbReference>
<name>A0A1Z3HHW0_9CYAN</name>
<proteinExistence type="predicted"/>
<protein>
    <submittedName>
        <fullName evidence="1">Tetratricopeptide repeat protein</fullName>
    </submittedName>
</protein>